<dbReference type="OrthoDB" id="2369050at2759"/>
<gene>
    <name evidence="1" type="ORF">H1R20_g16090</name>
</gene>
<reference evidence="1" key="1">
    <citation type="submission" date="2022-06" db="EMBL/GenBank/DDBJ databases">
        <title>Genome Sequence of Candolleomyces eurysporus.</title>
        <authorList>
            <person name="Buettner E."/>
        </authorList>
    </citation>
    <scope>NUCLEOTIDE SEQUENCE</scope>
    <source>
        <strain evidence="1">VTCC 930004</strain>
    </source>
</reference>
<dbReference type="EMBL" id="JANBPK010001698">
    <property type="protein sequence ID" value="KAJ2921004.1"/>
    <property type="molecule type" value="Genomic_DNA"/>
</dbReference>
<proteinExistence type="predicted"/>
<feature type="non-terminal residue" evidence="1">
    <location>
        <position position="260"/>
    </location>
</feature>
<organism evidence="1 2">
    <name type="scientific">Candolleomyces eurysporus</name>
    <dbReference type="NCBI Taxonomy" id="2828524"/>
    <lineage>
        <taxon>Eukaryota</taxon>
        <taxon>Fungi</taxon>
        <taxon>Dikarya</taxon>
        <taxon>Basidiomycota</taxon>
        <taxon>Agaricomycotina</taxon>
        <taxon>Agaricomycetes</taxon>
        <taxon>Agaricomycetidae</taxon>
        <taxon>Agaricales</taxon>
        <taxon>Agaricineae</taxon>
        <taxon>Psathyrellaceae</taxon>
        <taxon>Candolleomyces</taxon>
    </lineage>
</organism>
<evidence type="ECO:0000313" key="2">
    <source>
        <dbReference type="Proteomes" id="UP001140091"/>
    </source>
</evidence>
<protein>
    <submittedName>
        <fullName evidence="1">Uncharacterized protein</fullName>
    </submittedName>
</protein>
<keyword evidence="2" id="KW-1185">Reference proteome</keyword>
<evidence type="ECO:0000313" key="1">
    <source>
        <dbReference type="EMBL" id="KAJ2921004.1"/>
    </source>
</evidence>
<dbReference type="AlphaFoldDB" id="A0A9W8ISI4"/>
<sequence>MSSTGVTYCTLIITKGHSKPLSLGPGKLGCGVDVEFCDACKVYFLTKEIADNKKVLRILSSFKDFKHRQWIKLNRTDLLSKDWEIFIEEFLTCWTEKHWDMNLSDKLRTFSQGWAHFYEWAQDFCAQASHLEGTLYAMDKKQVCIQISALMDACLRLCTKTTMFMSIVNFNKWLDAVNNKYELYTVDLATATKFLKAQEAQAPPPKKQKTNHVSSATSLVVLSQSATSALTDTDSNQVCRLALTQDERKLLEANSSCFKC</sequence>
<dbReference type="Proteomes" id="UP001140091">
    <property type="component" value="Unassembled WGS sequence"/>
</dbReference>
<accession>A0A9W8ISI4</accession>
<comment type="caution">
    <text evidence="1">The sequence shown here is derived from an EMBL/GenBank/DDBJ whole genome shotgun (WGS) entry which is preliminary data.</text>
</comment>
<name>A0A9W8ISI4_9AGAR</name>